<feature type="compositionally biased region" description="Polar residues" evidence="1">
    <location>
        <begin position="1"/>
        <end position="13"/>
    </location>
</feature>
<reference evidence="2 3" key="2">
    <citation type="journal article" date="2018" name="Plant J.">
        <title>The Physcomitrella patens chromosome-scale assembly reveals moss genome structure and evolution.</title>
        <authorList>
            <person name="Lang D."/>
            <person name="Ullrich K.K."/>
            <person name="Murat F."/>
            <person name="Fuchs J."/>
            <person name="Jenkins J."/>
            <person name="Haas F.B."/>
            <person name="Piednoel M."/>
            <person name="Gundlach H."/>
            <person name="Van Bel M."/>
            <person name="Meyberg R."/>
            <person name="Vives C."/>
            <person name="Morata J."/>
            <person name="Symeonidi A."/>
            <person name="Hiss M."/>
            <person name="Muchero W."/>
            <person name="Kamisugi Y."/>
            <person name="Saleh O."/>
            <person name="Blanc G."/>
            <person name="Decker E.L."/>
            <person name="van Gessel N."/>
            <person name="Grimwood J."/>
            <person name="Hayes R.D."/>
            <person name="Graham S.W."/>
            <person name="Gunter L.E."/>
            <person name="McDaniel S.F."/>
            <person name="Hoernstein S.N.W."/>
            <person name="Larsson A."/>
            <person name="Li F.W."/>
            <person name="Perroud P.F."/>
            <person name="Phillips J."/>
            <person name="Ranjan P."/>
            <person name="Rokshar D.S."/>
            <person name="Rothfels C.J."/>
            <person name="Schneider L."/>
            <person name="Shu S."/>
            <person name="Stevenson D.W."/>
            <person name="Thummler F."/>
            <person name="Tillich M."/>
            <person name="Villarreal Aguilar J.C."/>
            <person name="Widiez T."/>
            <person name="Wong G.K."/>
            <person name="Wymore A."/>
            <person name="Zhang Y."/>
            <person name="Zimmer A.D."/>
            <person name="Quatrano R.S."/>
            <person name="Mayer K.F.X."/>
            <person name="Goodstein D."/>
            <person name="Casacuberta J.M."/>
            <person name="Vandepoele K."/>
            <person name="Reski R."/>
            <person name="Cuming A.C."/>
            <person name="Tuskan G.A."/>
            <person name="Maumus F."/>
            <person name="Salse J."/>
            <person name="Schmutz J."/>
            <person name="Rensing S.A."/>
        </authorList>
    </citation>
    <scope>NUCLEOTIDE SEQUENCE [LARGE SCALE GENOMIC DNA]</scope>
    <source>
        <strain evidence="2 3">cv. Gransden 2004</strain>
    </source>
</reference>
<protein>
    <submittedName>
        <fullName evidence="2">Uncharacterized protein</fullName>
    </submittedName>
</protein>
<accession>A0A7I3ZER2</accession>
<evidence type="ECO:0000256" key="1">
    <source>
        <dbReference type="SAM" id="MobiDB-lite"/>
    </source>
</evidence>
<reference evidence="2 3" key="1">
    <citation type="journal article" date="2008" name="Science">
        <title>The Physcomitrella genome reveals evolutionary insights into the conquest of land by plants.</title>
        <authorList>
            <person name="Rensing S."/>
            <person name="Lang D."/>
            <person name="Zimmer A."/>
            <person name="Terry A."/>
            <person name="Salamov A."/>
            <person name="Shapiro H."/>
            <person name="Nishiyama T."/>
            <person name="Perroud P.-F."/>
            <person name="Lindquist E."/>
            <person name="Kamisugi Y."/>
            <person name="Tanahashi T."/>
            <person name="Sakakibara K."/>
            <person name="Fujita T."/>
            <person name="Oishi K."/>
            <person name="Shin-I T."/>
            <person name="Kuroki Y."/>
            <person name="Toyoda A."/>
            <person name="Suzuki Y."/>
            <person name="Hashimoto A."/>
            <person name="Yamaguchi K."/>
            <person name="Sugano A."/>
            <person name="Kohara Y."/>
            <person name="Fujiyama A."/>
            <person name="Anterola A."/>
            <person name="Aoki S."/>
            <person name="Ashton N."/>
            <person name="Barbazuk W.B."/>
            <person name="Barker E."/>
            <person name="Bennetzen J."/>
            <person name="Bezanilla M."/>
            <person name="Blankenship R."/>
            <person name="Cho S.H."/>
            <person name="Dutcher S."/>
            <person name="Estelle M."/>
            <person name="Fawcett J.A."/>
            <person name="Gundlach H."/>
            <person name="Hanada K."/>
            <person name="Heyl A."/>
            <person name="Hicks K.A."/>
            <person name="Hugh J."/>
            <person name="Lohr M."/>
            <person name="Mayer K."/>
            <person name="Melkozernov A."/>
            <person name="Murata T."/>
            <person name="Nelson D."/>
            <person name="Pils B."/>
            <person name="Prigge M."/>
            <person name="Reiss B."/>
            <person name="Renner T."/>
            <person name="Rombauts S."/>
            <person name="Rushton P."/>
            <person name="Sanderfoot A."/>
            <person name="Schween G."/>
            <person name="Shiu S.-H."/>
            <person name="Stueber K."/>
            <person name="Theodoulou F.L."/>
            <person name="Tu H."/>
            <person name="Van de Peer Y."/>
            <person name="Verrier P.J."/>
            <person name="Waters E."/>
            <person name="Wood A."/>
            <person name="Yang L."/>
            <person name="Cove D."/>
            <person name="Cuming A."/>
            <person name="Hasebe M."/>
            <person name="Lucas S."/>
            <person name="Mishler D.B."/>
            <person name="Reski R."/>
            <person name="Grigoriev I."/>
            <person name="Quatrano R.S."/>
            <person name="Boore J.L."/>
        </authorList>
    </citation>
    <scope>NUCLEOTIDE SEQUENCE [LARGE SCALE GENOMIC DNA]</scope>
    <source>
        <strain evidence="2 3">cv. Gransden 2004</strain>
    </source>
</reference>
<dbReference type="Proteomes" id="UP000006727">
    <property type="component" value="Chromosome 20"/>
</dbReference>
<keyword evidence="3" id="KW-1185">Reference proteome</keyword>
<evidence type="ECO:0000313" key="2">
    <source>
        <dbReference type="EnsemblPlants" id="PAC:32947118.CDS.1"/>
    </source>
</evidence>
<reference evidence="2" key="3">
    <citation type="submission" date="2020-12" db="UniProtKB">
        <authorList>
            <consortium name="EnsemblPlants"/>
        </authorList>
    </citation>
    <scope>IDENTIFICATION</scope>
</reference>
<dbReference type="EnsemblPlants" id="Pp3c20_13530V3.2">
    <property type="protein sequence ID" value="PAC:32947118.CDS.1"/>
    <property type="gene ID" value="Pp3c20_13530"/>
</dbReference>
<evidence type="ECO:0000313" key="3">
    <source>
        <dbReference type="Proteomes" id="UP000006727"/>
    </source>
</evidence>
<proteinExistence type="predicted"/>
<name>A0A7I3ZER2_PHYPA</name>
<sequence length="101" mass="10548">MEPEAGSSNSNHSKPIRQKPGVAISLPSAKNAIAVPATGVCKTCTPTAAQWHVQWMPFSAVGGTYRLFCLKAATRHACSPVSQLGALKGEMQHTKSASTGN</sequence>
<feature type="region of interest" description="Disordered" evidence="1">
    <location>
        <begin position="1"/>
        <end position="22"/>
    </location>
</feature>
<dbReference type="Gramene" id="Pp3c20_13530V3.2">
    <property type="protein sequence ID" value="PAC:32947118.CDS.1"/>
    <property type="gene ID" value="Pp3c20_13530"/>
</dbReference>
<organism evidence="2 3">
    <name type="scientific">Physcomitrium patens</name>
    <name type="common">Spreading-leaved earth moss</name>
    <name type="synonym">Physcomitrella patens</name>
    <dbReference type="NCBI Taxonomy" id="3218"/>
    <lineage>
        <taxon>Eukaryota</taxon>
        <taxon>Viridiplantae</taxon>
        <taxon>Streptophyta</taxon>
        <taxon>Embryophyta</taxon>
        <taxon>Bryophyta</taxon>
        <taxon>Bryophytina</taxon>
        <taxon>Bryopsida</taxon>
        <taxon>Funariidae</taxon>
        <taxon>Funariales</taxon>
        <taxon>Funariaceae</taxon>
        <taxon>Physcomitrium</taxon>
    </lineage>
</organism>
<dbReference type="EMBL" id="ABEU02000020">
    <property type="status" value="NOT_ANNOTATED_CDS"/>
    <property type="molecule type" value="Genomic_DNA"/>
</dbReference>
<dbReference type="AlphaFoldDB" id="A0A7I3ZER2"/>